<keyword evidence="2 5" id="KW-0812">Transmembrane</keyword>
<protein>
    <recommendedName>
        <fullName evidence="6">G-protein coupled receptors family 1 profile domain-containing protein</fullName>
    </recommendedName>
</protein>
<dbReference type="PANTHER" id="PTHR26451">
    <property type="entry name" value="G_PROTEIN_RECEP_F1_2 DOMAIN-CONTAINING PROTEIN"/>
    <property type="match status" value="1"/>
</dbReference>
<dbReference type="PROSITE" id="PS50262">
    <property type="entry name" value="G_PROTEIN_RECEP_F1_2"/>
    <property type="match status" value="1"/>
</dbReference>
<evidence type="ECO:0000256" key="2">
    <source>
        <dbReference type="ARBA" id="ARBA00022692"/>
    </source>
</evidence>
<reference evidence="7 8" key="1">
    <citation type="journal article" date="2014" name="Nat. Genet.">
        <title>Whole-genome sequence of a flatfish provides insights into ZW sex chromosome evolution and adaptation to a benthic lifestyle.</title>
        <authorList>
            <person name="Chen S."/>
            <person name="Zhang G."/>
            <person name="Shao C."/>
            <person name="Huang Q."/>
            <person name="Liu G."/>
            <person name="Zhang P."/>
            <person name="Song W."/>
            <person name="An N."/>
            <person name="Chalopin D."/>
            <person name="Volff J.N."/>
            <person name="Hong Y."/>
            <person name="Li Q."/>
            <person name="Sha Z."/>
            <person name="Zhou H."/>
            <person name="Xie M."/>
            <person name="Yu Q."/>
            <person name="Liu Y."/>
            <person name="Xiang H."/>
            <person name="Wang N."/>
            <person name="Wu K."/>
            <person name="Yang C."/>
            <person name="Zhou Q."/>
            <person name="Liao X."/>
            <person name="Yang L."/>
            <person name="Hu Q."/>
            <person name="Zhang J."/>
            <person name="Meng L."/>
            <person name="Jin L."/>
            <person name="Tian Y."/>
            <person name="Lian J."/>
            <person name="Yang J."/>
            <person name="Miao G."/>
            <person name="Liu S."/>
            <person name="Liang Z."/>
            <person name="Yan F."/>
            <person name="Li Y."/>
            <person name="Sun B."/>
            <person name="Zhang H."/>
            <person name="Zhang J."/>
            <person name="Zhu Y."/>
            <person name="Du M."/>
            <person name="Zhao Y."/>
            <person name="Schartl M."/>
            <person name="Tang Q."/>
            <person name="Wang J."/>
        </authorList>
    </citation>
    <scope>NUCLEOTIDE SEQUENCE</scope>
</reference>
<feature type="transmembrane region" description="Helical" evidence="5">
    <location>
        <begin position="52"/>
        <end position="73"/>
    </location>
</feature>
<evidence type="ECO:0000313" key="8">
    <source>
        <dbReference type="Proteomes" id="UP000265120"/>
    </source>
</evidence>
<feature type="domain" description="G-protein coupled receptors family 1 profile" evidence="6">
    <location>
        <begin position="65"/>
        <end position="310"/>
    </location>
</feature>
<dbReference type="GeneTree" id="ENSGT00940000161337"/>
<dbReference type="Gene3D" id="1.20.1070.10">
    <property type="entry name" value="Rhodopsin 7-helix transmembrane proteins"/>
    <property type="match status" value="1"/>
</dbReference>
<dbReference type="Pfam" id="PF00001">
    <property type="entry name" value="7tm_1"/>
    <property type="match status" value="1"/>
</dbReference>
<dbReference type="CDD" id="cd00637">
    <property type="entry name" value="7tm_classA_rhodopsin-like"/>
    <property type="match status" value="1"/>
</dbReference>
<dbReference type="OMA" id="MAVECHI"/>
<dbReference type="GO" id="GO:0004930">
    <property type="term" value="F:G protein-coupled receptor activity"/>
    <property type="evidence" value="ECO:0007669"/>
    <property type="project" value="InterPro"/>
</dbReference>
<dbReference type="InterPro" id="IPR000276">
    <property type="entry name" value="GPCR_Rhodpsn"/>
</dbReference>
<accession>A0A3P8WXF0</accession>
<evidence type="ECO:0000256" key="5">
    <source>
        <dbReference type="SAM" id="Phobius"/>
    </source>
</evidence>
<feature type="transmembrane region" description="Helical" evidence="5">
    <location>
        <begin position="165"/>
        <end position="189"/>
    </location>
</feature>
<dbReference type="PANTHER" id="PTHR26451:SF998">
    <property type="entry name" value="ODORANT RECEPTOR-RELATED"/>
    <property type="match status" value="1"/>
</dbReference>
<feature type="transmembrane region" description="Helical" evidence="5">
    <location>
        <begin position="217"/>
        <end position="242"/>
    </location>
</feature>
<dbReference type="FunFam" id="1.20.1070.10:FF:000096">
    <property type="entry name" value="Odorant receptor 131-2"/>
    <property type="match status" value="1"/>
</dbReference>
<keyword evidence="4 5" id="KW-0472">Membrane</keyword>
<reference evidence="7" key="3">
    <citation type="submission" date="2025-09" db="UniProtKB">
        <authorList>
            <consortium name="Ensembl"/>
        </authorList>
    </citation>
    <scope>IDENTIFICATION</scope>
</reference>
<evidence type="ECO:0000256" key="1">
    <source>
        <dbReference type="ARBA" id="ARBA00004370"/>
    </source>
</evidence>
<evidence type="ECO:0000256" key="4">
    <source>
        <dbReference type="ARBA" id="ARBA00023136"/>
    </source>
</evidence>
<sequence>MMEFVVCKKFTEVKGFEEVTKKKKKKKRLMNSSNITLTSVVREGIQKAIIKNVVTVVFCICINYVNGTLVYTFTKHQVLRMNPRYILYIHLVINDIILLTIFTLIQVLSYAVFTLNVSLCIVLVIFAVTASVNNPLTLAIMAVECYIAVCFPLRHVQICTVKKPYAAIGAIWMLSSFYILSDLFVTLAIEPMAFFHSKVFCITPMVFRHPSREEKRYIFNIVLMVLVWFILLYTYFMIISAAKAASADAKKARNTVLLHGFQLLLCLLTYAYNPIMQSLLLLFPNALRDIRFSVSILVHVLPRLISPVVYGLRDKTFRKYLKTLFCANRAETHPQKTT</sequence>
<evidence type="ECO:0000313" key="7">
    <source>
        <dbReference type="Ensembl" id="ENSCSEP00000031252.1"/>
    </source>
</evidence>
<feature type="transmembrane region" description="Helical" evidence="5">
    <location>
        <begin position="292"/>
        <end position="312"/>
    </location>
</feature>
<feature type="transmembrane region" description="Helical" evidence="5">
    <location>
        <begin position="254"/>
        <end position="272"/>
    </location>
</feature>
<dbReference type="InterPro" id="IPR052921">
    <property type="entry name" value="GPCR1_Superfamily_Member"/>
</dbReference>
<evidence type="ECO:0000256" key="3">
    <source>
        <dbReference type="ARBA" id="ARBA00022989"/>
    </source>
</evidence>
<name>A0A3P8WXF0_CYNSE</name>
<dbReference type="GO" id="GO:0004984">
    <property type="term" value="F:olfactory receptor activity"/>
    <property type="evidence" value="ECO:0007669"/>
    <property type="project" value="TreeGrafter"/>
</dbReference>
<dbReference type="Ensembl" id="ENSCSET00000031659.1">
    <property type="protein sequence ID" value="ENSCSEP00000031252.1"/>
    <property type="gene ID" value="ENSCSEG00000020007.1"/>
</dbReference>
<reference evidence="7" key="2">
    <citation type="submission" date="2025-08" db="UniProtKB">
        <authorList>
            <consortium name="Ensembl"/>
        </authorList>
    </citation>
    <scope>IDENTIFICATION</scope>
</reference>
<proteinExistence type="predicted"/>
<dbReference type="InterPro" id="IPR017452">
    <property type="entry name" value="GPCR_Rhodpsn_7TM"/>
</dbReference>
<keyword evidence="8" id="KW-1185">Reference proteome</keyword>
<dbReference type="AlphaFoldDB" id="A0A3P8WXF0"/>
<organism evidence="7 8">
    <name type="scientific">Cynoglossus semilaevis</name>
    <name type="common">Tongue sole</name>
    <dbReference type="NCBI Taxonomy" id="244447"/>
    <lineage>
        <taxon>Eukaryota</taxon>
        <taxon>Metazoa</taxon>
        <taxon>Chordata</taxon>
        <taxon>Craniata</taxon>
        <taxon>Vertebrata</taxon>
        <taxon>Euteleostomi</taxon>
        <taxon>Actinopterygii</taxon>
        <taxon>Neopterygii</taxon>
        <taxon>Teleostei</taxon>
        <taxon>Neoteleostei</taxon>
        <taxon>Acanthomorphata</taxon>
        <taxon>Carangaria</taxon>
        <taxon>Pleuronectiformes</taxon>
        <taxon>Pleuronectoidei</taxon>
        <taxon>Cynoglossidae</taxon>
        <taxon>Cynoglossinae</taxon>
        <taxon>Cynoglossus</taxon>
    </lineage>
</organism>
<evidence type="ECO:0000259" key="6">
    <source>
        <dbReference type="PROSITE" id="PS50262"/>
    </source>
</evidence>
<feature type="transmembrane region" description="Helical" evidence="5">
    <location>
        <begin position="85"/>
        <end position="105"/>
    </location>
</feature>
<dbReference type="GO" id="GO:0005549">
    <property type="term" value="F:odorant binding"/>
    <property type="evidence" value="ECO:0007669"/>
    <property type="project" value="TreeGrafter"/>
</dbReference>
<dbReference type="Proteomes" id="UP000265120">
    <property type="component" value="Chromosome 11"/>
</dbReference>
<feature type="transmembrane region" description="Helical" evidence="5">
    <location>
        <begin position="136"/>
        <end position="153"/>
    </location>
</feature>
<keyword evidence="3 5" id="KW-1133">Transmembrane helix</keyword>
<feature type="transmembrane region" description="Helical" evidence="5">
    <location>
        <begin position="112"/>
        <end position="130"/>
    </location>
</feature>
<dbReference type="InParanoid" id="A0A3P8WXF0"/>
<dbReference type="GO" id="GO:0016020">
    <property type="term" value="C:membrane"/>
    <property type="evidence" value="ECO:0007669"/>
    <property type="project" value="UniProtKB-SubCell"/>
</dbReference>
<dbReference type="PRINTS" id="PR00237">
    <property type="entry name" value="GPCRRHODOPSN"/>
</dbReference>
<comment type="subcellular location">
    <subcellularLocation>
        <location evidence="1">Membrane</location>
    </subcellularLocation>
</comment>
<dbReference type="SUPFAM" id="SSF81321">
    <property type="entry name" value="Family A G protein-coupled receptor-like"/>
    <property type="match status" value="1"/>
</dbReference>